<dbReference type="SUPFAM" id="SSF50129">
    <property type="entry name" value="GroES-like"/>
    <property type="match status" value="1"/>
</dbReference>
<dbReference type="InterPro" id="IPR047109">
    <property type="entry name" value="CAD-like"/>
</dbReference>
<dbReference type="Gene3D" id="3.40.50.720">
    <property type="entry name" value="NAD(P)-binding Rossmann-like Domain"/>
    <property type="match status" value="1"/>
</dbReference>
<evidence type="ECO:0000256" key="2">
    <source>
        <dbReference type="ARBA" id="ARBA00022833"/>
    </source>
</evidence>
<dbReference type="Proteomes" id="UP000663852">
    <property type="component" value="Unassembled WGS sequence"/>
</dbReference>
<evidence type="ECO:0000256" key="1">
    <source>
        <dbReference type="ARBA" id="ARBA00022723"/>
    </source>
</evidence>
<dbReference type="AlphaFoldDB" id="A0A815U574"/>
<dbReference type="GO" id="GO:0016616">
    <property type="term" value="F:oxidoreductase activity, acting on the CH-OH group of donors, NAD or NADP as acceptor"/>
    <property type="evidence" value="ECO:0007669"/>
    <property type="project" value="InterPro"/>
</dbReference>
<comment type="caution">
    <text evidence="5">The sequence shown here is derived from an EMBL/GenBank/DDBJ whole genome shotgun (WGS) entry which is preliminary data.</text>
</comment>
<dbReference type="EMBL" id="CAJNOR010004433">
    <property type="protein sequence ID" value="CAF1501811.1"/>
    <property type="molecule type" value="Genomic_DNA"/>
</dbReference>
<evidence type="ECO:0000313" key="7">
    <source>
        <dbReference type="Proteomes" id="UP000663852"/>
    </source>
</evidence>
<sequence>MKRGSTVDSCLQCKPCKKHVEQNCSDLCLAYSITELDKVTQIYGGCSRIFFLQNSKSLPLDAVTPLLSAGITTYSLLRRLKAVLKCSR</sequence>
<name>A0A815U574_ADIRI</name>
<organism evidence="5 7">
    <name type="scientific">Adineta ricciae</name>
    <name type="common">Rotifer</name>
    <dbReference type="NCBI Taxonomy" id="249248"/>
    <lineage>
        <taxon>Eukaryota</taxon>
        <taxon>Metazoa</taxon>
        <taxon>Spiralia</taxon>
        <taxon>Gnathifera</taxon>
        <taxon>Rotifera</taxon>
        <taxon>Eurotatoria</taxon>
        <taxon>Bdelloidea</taxon>
        <taxon>Adinetida</taxon>
        <taxon>Adinetidae</taxon>
        <taxon>Adineta</taxon>
    </lineage>
</organism>
<dbReference type="EMBL" id="CAJNOJ010000725">
    <property type="protein sequence ID" value="CAF1515061.1"/>
    <property type="molecule type" value="Genomic_DNA"/>
</dbReference>
<keyword evidence="3" id="KW-0560">Oxidoreductase</keyword>
<proteinExistence type="predicted"/>
<evidence type="ECO:0000313" key="4">
    <source>
        <dbReference type="EMBL" id="CAF1501811.1"/>
    </source>
</evidence>
<evidence type="ECO:0000313" key="6">
    <source>
        <dbReference type="Proteomes" id="UP000663828"/>
    </source>
</evidence>
<dbReference type="GO" id="GO:0046872">
    <property type="term" value="F:metal ion binding"/>
    <property type="evidence" value="ECO:0007669"/>
    <property type="project" value="UniProtKB-KW"/>
</dbReference>
<dbReference type="Gene3D" id="3.90.180.10">
    <property type="entry name" value="Medium-chain alcohol dehydrogenases, catalytic domain"/>
    <property type="match status" value="1"/>
</dbReference>
<dbReference type="PANTHER" id="PTHR42683">
    <property type="entry name" value="ALDEHYDE REDUCTASE"/>
    <property type="match status" value="1"/>
</dbReference>
<keyword evidence="1" id="KW-0479">Metal-binding</keyword>
<evidence type="ECO:0000313" key="5">
    <source>
        <dbReference type="EMBL" id="CAF1515061.1"/>
    </source>
</evidence>
<dbReference type="OrthoDB" id="1879366at2759"/>
<keyword evidence="6" id="KW-1185">Reference proteome</keyword>
<evidence type="ECO:0000256" key="3">
    <source>
        <dbReference type="ARBA" id="ARBA00023002"/>
    </source>
</evidence>
<reference evidence="5" key="1">
    <citation type="submission" date="2021-02" db="EMBL/GenBank/DDBJ databases">
        <authorList>
            <person name="Nowell W R."/>
        </authorList>
    </citation>
    <scope>NUCLEOTIDE SEQUENCE</scope>
</reference>
<accession>A0A815U574</accession>
<protein>
    <submittedName>
        <fullName evidence="5">Uncharacterized protein</fullName>
    </submittedName>
</protein>
<keyword evidence="2" id="KW-0862">Zinc</keyword>
<dbReference type="InterPro" id="IPR011032">
    <property type="entry name" value="GroES-like_sf"/>
</dbReference>
<gene>
    <name evidence="5" type="ORF">EDS130_LOCUS43502</name>
    <name evidence="4" type="ORF">XAT740_LOCUS39702</name>
</gene>
<dbReference type="Proteomes" id="UP000663828">
    <property type="component" value="Unassembled WGS sequence"/>
</dbReference>